<proteinExistence type="predicted"/>
<dbReference type="InterPro" id="IPR019197">
    <property type="entry name" value="Biotin-prot_ligase_N"/>
</dbReference>
<keyword evidence="3" id="KW-0808">Transferase</keyword>
<dbReference type="RefSeq" id="WP_184703492.1">
    <property type="nucleotide sequence ID" value="NZ_JACHBG010000003.1"/>
</dbReference>
<evidence type="ECO:0000313" key="3">
    <source>
        <dbReference type="EMBL" id="MBB6484648.1"/>
    </source>
</evidence>
<accession>A0A7X0IQ59</accession>
<feature type="signal peptide" evidence="1">
    <location>
        <begin position="1"/>
        <end position="26"/>
    </location>
</feature>
<dbReference type="Pfam" id="PF09825">
    <property type="entry name" value="BPL_N"/>
    <property type="match status" value="1"/>
</dbReference>
<evidence type="ECO:0000313" key="4">
    <source>
        <dbReference type="Proteomes" id="UP000565576"/>
    </source>
</evidence>
<name>A0A7X0IQ59_9HYPH</name>
<organism evidence="3 4">
    <name type="scientific">Rhizobium lusitanum</name>
    <dbReference type="NCBI Taxonomy" id="293958"/>
    <lineage>
        <taxon>Bacteria</taxon>
        <taxon>Pseudomonadati</taxon>
        <taxon>Pseudomonadota</taxon>
        <taxon>Alphaproteobacteria</taxon>
        <taxon>Hyphomicrobiales</taxon>
        <taxon>Rhizobiaceae</taxon>
        <taxon>Rhizobium/Agrobacterium group</taxon>
        <taxon>Rhizobium</taxon>
    </lineage>
</organism>
<sequence>MRHLRLFATIFISAASLLLGSQPSWSQQAEPDATKQRPLALIYRGPAGCDGCSETVAEVLKGSRYDFRIEYVGPKDKPINADTLSRATLYIQPGGGDDVEAAAKDIGQDSVAAVRSFVQKGGRYLGICMGAYLAGSPGFELIEGSLDSYVGRPGSLVKDDKDTVTPVIWRDKKRWVYYQDGNILPKKGATVLAVYPNHDIAAAVYSFGKGRVGLVGPHPEADQSWYDEFDLKDPDGLDTDLALDLLDTTMK</sequence>
<keyword evidence="1" id="KW-0732">Signal</keyword>
<feature type="chain" id="PRO_5030825975" evidence="1">
    <location>
        <begin position="27"/>
        <end position="251"/>
    </location>
</feature>
<evidence type="ECO:0000256" key="1">
    <source>
        <dbReference type="SAM" id="SignalP"/>
    </source>
</evidence>
<comment type="caution">
    <text evidence="3">The sequence shown here is derived from an EMBL/GenBank/DDBJ whole genome shotgun (WGS) entry which is preliminary data.</text>
</comment>
<feature type="domain" description="Biotin-protein ligase N-terminal" evidence="2">
    <location>
        <begin position="41"/>
        <end position="135"/>
    </location>
</feature>
<dbReference type="InterPro" id="IPR029062">
    <property type="entry name" value="Class_I_gatase-like"/>
</dbReference>
<dbReference type="Proteomes" id="UP000565576">
    <property type="component" value="Unassembled WGS sequence"/>
</dbReference>
<dbReference type="SUPFAM" id="SSF52317">
    <property type="entry name" value="Class I glutamine amidotransferase-like"/>
    <property type="match status" value="1"/>
</dbReference>
<reference evidence="3 4" key="1">
    <citation type="submission" date="2020-08" db="EMBL/GenBank/DDBJ databases">
        <title>Genomic Encyclopedia of Type Strains, Phase IV (KMG-V): Genome sequencing to study the core and pangenomes of soil and plant-associated prokaryotes.</title>
        <authorList>
            <person name="Whitman W."/>
        </authorList>
    </citation>
    <scope>NUCLEOTIDE SEQUENCE [LARGE SCALE GENOMIC DNA]</scope>
    <source>
        <strain evidence="3 4">SEMIA 4060</strain>
    </source>
</reference>
<dbReference type="Gene3D" id="3.40.50.880">
    <property type="match status" value="1"/>
</dbReference>
<dbReference type="AlphaFoldDB" id="A0A7X0IQ59"/>
<dbReference type="GO" id="GO:0016740">
    <property type="term" value="F:transferase activity"/>
    <property type="evidence" value="ECO:0007669"/>
    <property type="project" value="UniProtKB-KW"/>
</dbReference>
<keyword evidence="3" id="KW-0315">Glutamine amidotransferase</keyword>
<evidence type="ECO:0000259" key="2">
    <source>
        <dbReference type="Pfam" id="PF09825"/>
    </source>
</evidence>
<dbReference type="EMBL" id="JACHBG010000003">
    <property type="protein sequence ID" value="MBB6484648.1"/>
    <property type="molecule type" value="Genomic_DNA"/>
</dbReference>
<protein>
    <submittedName>
        <fullName evidence="3">Glutamine amidotransferase-like uncharacterized protein</fullName>
    </submittedName>
</protein>
<gene>
    <name evidence="3" type="ORF">GGD46_001926</name>
</gene>